<accession>A0A5C5XNM3</accession>
<protein>
    <submittedName>
        <fullName evidence="1">Uncharacterized protein</fullName>
    </submittedName>
</protein>
<evidence type="ECO:0000313" key="2">
    <source>
        <dbReference type="Proteomes" id="UP000316095"/>
    </source>
</evidence>
<name>A0A5C5XNM3_9PLAN</name>
<reference evidence="1 2" key="1">
    <citation type="submission" date="2019-02" db="EMBL/GenBank/DDBJ databases">
        <title>Deep-cultivation of Planctomycetes and their phenomic and genomic characterization uncovers novel biology.</title>
        <authorList>
            <person name="Wiegand S."/>
            <person name="Jogler M."/>
            <person name="Boedeker C."/>
            <person name="Pinto D."/>
            <person name="Vollmers J."/>
            <person name="Rivas-Marin E."/>
            <person name="Kohn T."/>
            <person name="Peeters S.H."/>
            <person name="Heuer A."/>
            <person name="Rast P."/>
            <person name="Oberbeckmann S."/>
            <person name="Bunk B."/>
            <person name="Jeske O."/>
            <person name="Meyerdierks A."/>
            <person name="Storesund J.E."/>
            <person name="Kallscheuer N."/>
            <person name="Luecker S."/>
            <person name="Lage O.M."/>
            <person name="Pohl T."/>
            <person name="Merkel B.J."/>
            <person name="Hornburger P."/>
            <person name="Mueller R.-W."/>
            <person name="Bruemmer F."/>
            <person name="Labrenz M."/>
            <person name="Spormann A.M."/>
            <person name="Op Den Camp H."/>
            <person name="Overmann J."/>
            <person name="Amann R."/>
            <person name="Jetten M.S.M."/>
            <person name="Mascher T."/>
            <person name="Medema M.H."/>
            <person name="Devos D.P."/>
            <person name="Kaster A.-K."/>
            <person name="Ovreas L."/>
            <person name="Rohde M."/>
            <person name="Galperin M.Y."/>
            <person name="Jogler C."/>
        </authorList>
    </citation>
    <scope>NUCLEOTIDE SEQUENCE [LARGE SCALE GENOMIC DNA]</scope>
    <source>
        <strain evidence="1 2">Pan54</strain>
    </source>
</reference>
<dbReference type="EMBL" id="SJPG01000001">
    <property type="protein sequence ID" value="TWT63973.1"/>
    <property type="molecule type" value="Genomic_DNA"/>
</dbReference>
<dbReference type="RefSeq" id="WP_146505736.1">
    <property type="nucleotide sequence ID" value="NZ_SJPG01000001.1"/>
</dbReference>
<organism evidence="1 2">
    <name type="scientific">Rubinisphaera italica</name>
    <dbReference type="NCBI Taxonomy" id="2527969"/>
    <lineage>
        <taxon>Bacteria</taxon>
        <taxon>Pseudomonadati</taxon>
        <taxon>Planctomycetota</taxon>
        <taxon>Planctomycetia</taxon>
        <taxon>Planctomycetales</taxon>
        <taxon>Planctomycetaceae</taxon>
        <taxon>Rubinisphaera</taxon>
    </lineage>
</organism>
<keyword evidence="2" id="KW-1185">Reference proteome</keyword>
<evidence type="ECO:0000313" key="1">
    <source>
        <dbReference type="EMBL" id="TWT63973.1"/>
    </source>
</evidence>
<gene>
    <name evidence="1" type="ORF">Pan54_47330</name>
</gene>
<comment type="caution">
    <text evidence="1">The sequence shown here is derived from an EMBL/GenBank/DDBJ whole genome shotgun (WGS) entry which is preliminary data.</text>
</comment>
<dbReference type="AlphaFoldDB" id="A0A5C5XNM3"/>
<proteinExistence type="predicted"/>
<dbReference type="Proteomes" id="UP000316095">
    <property type="component" value="Unassembled WGS sequence"/>
</dbReference>
<sequence length="177" mass="19885">MQITITLSDAEASQLQSMANAMKLDLEETLRVYLRSLYSASHDLPFKPASEMSYEEALAIVRHAESGIDGTFFRLRMGNDPGLAETLRLRMALRVLFHHLREKDSIPLPVCEAAASILFHEREARINLQSNSSNIRPELLSSELFDIQLHAFQLLSGASYDADRVRPDLGDHMDNSA</sequence>